<feature type="chain" id="PRO_5044517118" description="S-protein homolog" evidence="6">
    <location>
        <begin position="26"/>
        <end position="137"/>
    </location>
</feature>
<reference evidence="9" key="2">
    <citation type="journal article" date="2020" name="Plant J.">
        <title>Transposons played a major role in the diversification between the closely related almond and peach genomes: results from the almond genome sequence.</title>
        <authorList>
            <person name="Alioto T."/>
            <person name="Alexiou K.G."/>
            <person name="Bardil A."/>
            <person name="Barteri F."/>
            <person name="Castanera R."/>
            <person name="Cruz F."/>
            <person name="Dhingra A."/>
            <person name="Duval H."/>
            <person name="Fernandez I Marti A."/>
            <person name="Frias L."/>
            <person name="Galan B."/>
            <person name="Garcia J.L."/>
            <person name="Howad W."/>
            <person name="Gomez-Garrido J."/>
            <person name="Gut M."/>
            <person name="Julca I."/>
            <person name="Morata J."/>
            <person name="Puigdomenech P."/>
            <person name="Ribeca P."/>
            <person name="Rubio Cabetas M.J."/>
            <person name="Vlasova A."/>
            <person name="Wirthensohn M."/>
            <person name="Garcia-Mas J."/>
            <person name="Gabaldon T."/>
            <person name="Casacuberta J.M."/>
            <person name="Arus P."/>
        </authorList>
    </citation>
    <scope>NUCLEOTIDE SEQUENCE [LARGE SCALE GENOMIC DNA]</scope>
    <source>
        <strain evidence="9">cv. Texas</strain>
    </source>
</reference>
<evidence type="ECO:0000256" key="4">
    <source>
        <dbReference type="ARBA" id="ARBA00022525"/>
    </source>
</evidence>
<protein>
    <recommendedName>
        <fullName evidence="6">S-protein homolog</fullName>
    </recommendedName>
</protein>
<evidence type="ECO:0000313" key="10">
    <source>
        <dbReference type="Proteomes" id="UP001054821"/>
    </source>
</evidence>
<sequence length="137" mass="15877">MSQSLSSVLPLMLLMLVALIISVEAGLLPKKKTVRITNALGVYGDLAVHCKSKDDDLGDRVLHPGESFEFRFRQNIFGTTLFFCSFRWSREFHYYDVYRADRDGCSKCYWTVYFLGICFHDQNCYPWPVQSGRFINP</sequence>
<dbReference type="InterPro" id="IPR010264">
    <property type="entry name" value="Self-incomp_S1"/>
</dbReference>
<proteinExistence type="inferred from homology"/>
<keyword evidence="10" id="KW-1185">Reference proteome</keyword>
<dbReference type="OMA" id="FRFRQNI"/>
<dbReference type="GO" id="GO:0005576">
    <property type="term" value="C:extracellular region"/>
    <property type="evidence" value="ECO:0007669"/>
    <property type="project" value="UniProtKB-SubCell"/>
</dbReference>
<evidence type="ECO:0000256" key="5">
    <source>
        <dbReference type="ARBA" id="ARBA00022729"/>
    </source>
</evidence>
<dbReference type="Proteomes" id="UP001054821">
    <property type="component" value="Chromosome 1"/>
</dbReference>
<gene>
    <name evidence="8" type="ORF">ALMOND_2B023953</name>
    <name evidence="7" type="ORF">L3X38_001187</name>
</gene>
<evidence type="ECO:0000313" key="8">
    <source>
        <dbReference type="EMBL" id="VVA34460.1"/>
    </source>
</evidence>
<reference evidence="8" key="1">
    <citation type="submission" date="2019-07" db="EMBL/GenBank/DDBJ databases">
        <authorList>
            <person name="Alioto T."/>
            <person name="Alioto T."/>
            <person name="Gomez Garrido J."/>
        </authorList>
    </citation>
    <scope>NUCLEOTIDE SEQUENCE</scope>
</reference>
<keyword evidence="5 6" id="KW-0732">Signal</keyword>
<reference evidence="7 10" key="3">
    <citation type="journal article" date="2022" name="G3 (Bethesda)">
        <title>Whole-genome sequence and methylome profiling of the almond [Prunus dulcis (Mill.) D.A. Webb] cultivar 'Nonpareil'.</title>
        <authorList>
            <person name="D'Amico-Willman K.M."/>
            <person name="Ouma W.Z."/>
            <person name="Meulia T."/>
            <person name="Sideli G.M."/>
            <person name="Gradziel T.M."/>
            <person name="Fresnedo-Ramirez J."/>
        </authorList>
    </citation>
    <scope>NUCLEOTIDE SEQUENCE [LARGE SCALE GENOMIC DNA]</scope>
    <source>
        <strain evidence="7">Clone GOH B32 T37-40</strain>
    </source>
</reference>
<name>A0A5E4G461_PRUDU</name>
<evidence type="ECO:0000256" key="3">
    <source>
        <dbReference type="ARBA" id="ARBA00022471"/>
    </source>
</evidence>
<comment type="subcellular location">
    <subcellularLocation>
        <location evidence="1 6">Secreted</location>
    </subcellularLocation>
</comment>
<evidence type="ECO:0000313" key="9">
    <source>
        <dbReference type="Proteomes" id="UP000327085"/>
    </source>
</evidence>
<evidence type="ECO:0000256" key="6">
    <source>
        <dbReference type="RuleBase" id="RU367044"/>
    </source>
</evidence>
<dbReference type="Pfam" id="PF05938">
    <property type="entry name" value="Self-incomp_S1"/>
    <property type="match status" value="1"/>
</dbReference>
<comment type="similarity">
    <text evidence="2 6">Belongs to the plant self-incompatibility (S1) protein family.</text>
</comment>
<dbReference type="PANTHER" id="PTHR31232:SF43">
    <property type="entry name" value="S-PROTEIN HOMOLOG 29-RELATED"/>
    <property type="match status" value="1"/>
</dbReference>
<evidence type="ECO:0000313" key="7">
    <source>
        <dbReference type="EMBL" id="KAI5348300.1"/>
    </source>
</evidence>
<keyword evidence="4 6" id="KW-0964">Secreted</keyword>
<dbReference type="GO" id="GO:0060320">
    <property type="term" value="P:rejection of self pollen"/>
    <property type="evidence" value="ECO:0007669"/>
    <property type="project" value="UniProtKB-KW"/>
</dbReference>
<dbReference type="Gramene" id="VVA34460">
    <property type="protein sequence ID" value="VVA34460"/>
    <property type="gene ID" value="Prudul26B023953"/>
</dbReference>
<organism evidence="8 9">
    <name type="scientific">Prunus dulcis</name>
    <name type="common">Almond</name>
    <name type="synonym">Amygdalus dulcis</name>
    <dbReference type="NCBI Taxonomy" id="3755"/>
    <lineage>
        <taxon>Eukaryota</taxon>
        <taxon>Viridiplantae</taxon>
        <taxon>Streptophyta</taxon>
        <taxon>Embryophyta</taxon>
        <taxon>Tracheophyta</taxon>
        <taxon>Spermatophyta</taxon>
        <taxon>Magnoliopsida</taxon>
        <taxon>eudicotyledons</taxon>
        <taxon>Gunneridae</taxon>
        <taxon>Pentapetalae</taxon>
        <taxon>rosids</taxon>
        <taxon>fabids</taxon>
        <taxon>Rosales</taxon>
        <taxon>Rosaceae</taxon>
        <taxon>Amygdaloideae</taxon>
        <taxon>Amygdaleae</taxon>
        <taxon>Prunus</taxon>
    </lineage>
</organism>
<dbReference type="Proteomes" id="UP000327085">
    <property type="component" value="Chromosome 1"/>
</dbReference>
<accession>A0A5E4G461</accession>
<evidence type="ECO:0000256" key="2">
    <source>
        <dbReference type="ARBA" id="ARBA00005581"/>
    </source>
</evidence>
<evidence type="ECO:0000256" key="1">
    <source>
        <dbReference type="ARBA" id="ARBA00004613"/>
    </source>
</evidence>
<dbReference type="InParanoid" id="A0A5E4G461"/>
<dbReference type="AlphaFoldDB" id="A0A5E4G461"/>
<dbReference type="EMBL" id="JAJFAZ020000001">
    <property type="protein sequence ID" value="KAI5348300.1"/>
    <property type="molecule type" value="Genomic_DNA"/>
</dbReference>
<keyword evidence="3 6" id="KW-0713">Self-incompatibility</keyword>
<feature type="signal peptide" evidence="6">
    <location>
        <begin position="1"/>
        <end position="25"/>
    </location>
</feature>
<dbReference type="EMBL" id="CABIKO010000334">
    <property type="protein sequence ID" value="VVA34460.1"/>
    <property type="molecule type" value="Genomic_DNA"/>
</dbReference>
<dbReference type="PANTHER" id="PTHR31232">
    <property type="match status" value="1"/>
</dbReference>